<dbReference type="SUPFAM" id="SSF53474">
    <property type="entry name" value="alpha/beta-Hydrolases"/>
    <property type="match status" value="1"/>
</dbReference>
<dbReference type="Proteomes" id="UP000594001">
    <property type="component" value="Chromosome"/>
</dbReference>
<name>A0A7L9RTX0_9PROT</name>
<organism evidence="2 3">
    <name type="scientific">Candidatus Bodocaedibacter vickermanii</name>
    <dbReference type="NCBI Taxonomy" id="2741701"/>
    <lineage>
        <taxon>Bacteria</taxon>
        <taxon>Pseudomonadati</taxon>
        <taxon>Pseudomonadota</taxon>
        <taxon>Alphaproteobacteria</taxon>
        <taxon>Holosporales</taxon>
        <taxon>Candidatus Paracaedibacteraceae</taxon>
        <taxon>Candidatus Bodocaedibacter</taxon>
    </lineage>
</organism>
<proteinExistence type="predicted"/>
<evidence type="ECO:0000313" key="2">
    <source>
        <dbReference type="EMBL" id="QOL20034.1"/>
    </source>
</evidence>
<reference evidence="2 3" key="1">
    <citation type="submission" date="2020-06" db="EMBL/GenBank/DDBJ databases">
        <title>The endosymbiont of the kinetoplastid Bodo saltans is a Paracaedibacter-like alpha-proteobacterium possessing a putative toxin-antitoxin system.</title>
        <authorList>
            <person name="Midha S."/>
            <person name="Rigden D.J."/>
            <person name="Siozios S."/>
            <person name="Hurst G.D.D."/>
            <person name="Jackson A.P."/>
        </authorList>
    </citation>
    <scope>NUCLEOTIDE SEQUENCE [LARGE SCALE GENOMIC DNA]</scope>
    <source>
        <strain evidence="2">Lake Konstanz</strain>
    </source>
</reference>
<dbReference type="RefSeq" id="WP_350331589.1">
    <property type="nucleotide sequence ID" value="NZ_CP054719.1"/>
</dbReference>
<accession>A0A7L9RTX0</accession>
<dbReference type="PANTHER" id="PTHR36837:SF4">
    <property type="entry name" value="BLR0908 PROTEIN"/>
    <property type="match status" value="1"/>
</dbReference>
<evidence type="ECO:0000313" key="3">
    <source>
        <dbReference type="Proteomes" id="UP000594001"/>
    </source>
</evidence>
<dbReference type="KEGG" id="pbal:CPBP_00811"/>
<sequence length="405" mass="46620">MYCYQRDKIRAYWRPTHLFSHALKDVLLSPSNVFSNQYVRSIGAVHEIIHRWTRPNKRPEFNINSVDVDETKYAVVEKIVLEKPFCRLKLFEKVGCDIDQPIVLVVAPLSGHYATLLRDTVHTLLQDHKVYITDWVSAYNVPVSDGEFDLDTYVEYLDDFYAFLGQGIHVLAVCQPCIPVLMAAAVLEEKNAPYQPASMILMGGPVDTRISPTVVNTMVEQLPIDWFEQHMVSEVPHYAPGARRKVTPGNLILGGFIQMNIKSHIQKHYEHIKNVANNNQKAVRSHREFYDEYLSVMDLPAAYFVQTMDKVFKQHLVAKNEMTYKGKPFSFKSVTRPALMTVEGENDDITGIGQTYAAHDVCSNIPEHKRDHFLRLDVGHYGIFSGSRWRKDIYPQVRSFIKRHH</sequence>
<evidence type="ECO:0000259" key="1">
    <source>
        <dbReference type="Pfam" id="PF06850"/>
    </source>
</evidence>
<dbReference type="InterPro" id="IPR029058">
    <property type="entry name" value="AB_hydrolase_fold"/>
</dbReference>
<feature type="domain" description="PHB de-polymerase C-terminal" evidence="1">
    <location>
        <begin position="203"/>
        <end position="404"/>
    </location>
</feature>
<protein>
    <submittedName>
        <fullName evidence="2">Polyhydroxyalkanoate depolymerase</fullName>
    </submittedName>
</protein>
<keyword evidence="3" id="KW-1185">Reference proteome</keyword>
<dbReference type="InterPro" id="IPR010915">
    <property type="entry name" value="PHB_depoly_PhaZ"/>
</dbReference>
<dbReference type="Pfam" id="PF06850">
    <property type="entry name" value="PHB_depo_C"/>
    <property type="match status" value="1"/>
</dbReference>
<dbReference type="NCBIfam" id="TIGR01849">
    <property type="entry name" value="PHB_depoly_PhaZ"/>
    <property type="match status" value="1"/>
</dbReference>
<dbReference type="PIRSF" id="PIRSF020818">
    <property type="entry name" value="PHB_depoly_PhaZ"/>
    <property type="match status" value="1"/>
</dbReference>
<gene>
    <name evidence="2" type="ORF">CPBP_00811</name>
</gene>
<dbReference type="InterPro" id="IPR051321">
    <property type="entry name" value="PHA/PHB_synthase"/>
</dbReference>
<dbReference type="PANTHER" id="PTHR36837">
    <property type="entry name" value="POLY(3-HYDROXYALKANOATE) POLYMERASE SUBUNIT PHAC"/>
    <property type="match status" value="1"/>
</dbReference>
<dbReference type="InterPro" id="IPR009656">
    <property type="entry name" value="PHB_depo_C"/>
</dbReference>
<dbReference type="AlphaFoldDB" id="A0A7L9RTX0"/>
<dbReference type="EMBL" id="CP054719">
    <property type="protein sequence ID" value="QOL20034.1"/>
    <property type="molecule type" value="Genomic_DNA"/>
</dbReference>